<evidence type="ECO:0000256" key="10">
    <source>
        <dbReference type="ARBA" id="ARBA00023065"/>
    </source>
</evidence>
<dbReference type="NCBIfam" id="NF008015">
    <property type="entry name" value="PRK10745.1"/>
    <property type="match status" value="1"/>
</dbReference>
<evidence type="ECO:0000256" key="9">
    <source>
        <dbReference type="ARBA" id="ARBA00022989"/>
    </source>
</evidence>
<feature type="transmembrane region" description="Helical" evidence="12">
    <location>
        <begin position="88"/>
        <end position="110"/>
    </location>
</feature>
<feature type="transmembrane region" description="Helical" evidence="12">
    <location>
        <begin position="383"/>
        <end position="403"/>
    </location>
</feature>
<dbReference type="GO" id="GO:0005886">
    <property type="term" value="C:plasma membrane"/>
    <property type="evidence" value="ECO:0007669"/>
    <property type="project" value="UniProtKB-SubCell"/>
</dbReference>
<evidence type="ECO:0000256" key="5">
    <source>
        <dbReference type="ARBA" id="ARBA00022538"/>
    </source>
</evidence>
<evidence type="ECO:0000256" key="12">
    <source>
        <dbReference type="HAMAP-Rule" id="MF_01522"/>
    </source>
</evidence>
<dbReference type="InterPro" id="IPR023051">
    <property type="entry name" value="Kup"/>
</dbReference>
<evidence type="ECO:0000256" key="6">
    <source>
        <dbReference type="ARBA" id="ARBA00022692"/>
    </source>
</evidence>
<feature type="transmembrane region" description="Helical" evidence="12">
    <location>
        <begin position="465"/>
        <end position="486"/>
    </location>
</feature>
<feature type="transmembrane region" description="Helical" evidence="12">
    <location>
        <begin position="333"/>
        <end position="362"/>
    </location>
</feature>
<dbReference type="AlphaFoldDB" id="A0A4R3YSE4"/>
<dbReference type="HAMAP" id="MF_01522">
    <property type="entry name" value="Kup"/>
    <property type="match status" value="1"/>
</dbReference>
<evidence type="ECO:0000256" key="4">
    <source>
        <dbReference type="ARBA" id="ARBA00022475"/>
    </source>
</evidence>
<feature type="transmembrane region" description="Helical" evidence="12">
    <location>
        <begin position="259"/>
        <end position="279"/>
    </location>
</feature>
<comment type="function">
    <text evidence="12">Responsible for the low-affinity transport of potassium into the cell. Likely operates as a K(+):H(+) symporter.</text>
</comment>
<dbReference type="InterPro" id="IPR053952">
    <property type="entry name" value="K_trans_C"/>
</dbReference>
<proteinExistence type="inferred from homology"/>
<reference evidence="15 16" key="1">
    <citation type="submission" date="2019-03" db="EMBL/GenBank/DDBJ databases">
        <title>Genomic Encyclopedia of Type Strains, Phase IV (KMG-IV): sequencing the most valuable type-strain genomes for metagenomic binning, comparative biology and taxonomic classification.</title>
        <authorList>
            <person name="Goeker M."/>
        </authorList>
    </citation>
    <scope>NUCLEOTIDE SEQUENCE [LARGE SCALE GENOMIC DNA]</scope>
    <source>
        <strain evidence="15 16">DSM 19580</strain>
    </source>
</reference>
<feature type="domain" description="K+ potassium transporter C-terminal" evidence="14">
    <location>
        <begin position="521"/>
        <end position="668"/>
    </location>
</feature>
<dbReference type="Pfam" id="PF22776">
    <property type="entry name" value="K_trans_C"/>
    <property type="match status" value="1"/>
</dbReference>
<gene>
    <name evidence="12" type="primary">kup</name>
    <name evidence="15" type="ORF">EDC52_1052</name>
</gene>
<keyword evidence="9 12" id="KW-1133">Transmembrane helix</keyword>
<feature type="transmembrane region" description="Helical" evidence="12">
    <location>
        <begin position="215"/>
        <end position="235"/>
    </location>
</feature>
<keyword evidence="8 12" id="KW-0630">Potassium</keyword>
<feature type="domain" description="K+ potassium transporter integral membrane" evidence="13">
    <location>
        <begin position="59"/>
        <end position="508"/>
    </location>
</feature>
<feature type="transmembrane region" description="Helical" evidence="12">
    <location>
        <begin position="185"/>
        <end position="203"/>
    </location>
</feature>
<dbReference type="PANTHER" id="PTHR30540:SF79">
    <property type="entry name" value="LOW AFFINITY POTASSIUM TRANSPORT SYSTEM PROTEIN KUP"/>
    <property type="match status" value="1"/>
</dbReference>
<feature type="transmembrane region" description="Helical" evidence="12">
    <location>
        <begin position="441"/>
        <end position="459"/>
    </location>
</feature>
<keyword evidence="11 12" id="KW-0472">Membrane</keyword>
<keyword evidence="4 12" id="KW-1003">Cell membrane</keyword>
<keyword evidence="3 12" id="KW-0813">Transport</keyword>
<dbReference type="Pfam" id="PF02705">
    <property type="entry name" value="K_trans"/>
    <property type="match status" value="1"/>
</dbReference>
<dbReference type="InterPro" id="IPR053951">
    <property type="entry name" value="K_trans_N"/>
</dbReference>
<evidence type="ECO:0000256" key="8">
    <source>
        <dbReference type="ARBA" id="ARBA00022958"/>
    </source>
</evidence>
<protein>
    <recommendedName>
        <fullName evidence="12">Low affinity potassium transport system protein Kup</fullName>
    </recommendedName>
    <alternativeName>
        <fullName evidence="12">Kup system potassium uptake protein</fullName>
    </alternativeName>
</protein>
<dbReference type="NCBIfam" id="TIGR00794">
    <property type="entry name" value="kup"/>
    <property type="match status" value="1"/>
</dbReference>
<dbReference type="InterPro" id="IPR003855">
    <property type="entry name" value="K+_transporter"/>
</dbReference>
<keyword evidence="10 12" id="KW-0406">Ion transport</keyword>
<feature type="transmembrane region" description="Helical" evidence="12">
    <location>
        <begin position="55"/>
        <end position="76"/>
    </location>
</feature>
<dbReference type="GO" id="GO:0015079">
    <property type="term" value="F:potassium ion transmembrane transporter activity"/>
    <property type="evidence" value="ECO:0007669"/>
    <property type="project" value="UniProtKB-UniRule"/>
</dbReference>
<evidence type="ECO:0000256" key="11">
    <source>
        <dbReference type="ARBA" id="ARBA00023136"/>
    </source>
</evidence>
<evidence type="ECO:0000256" key="1">
    <source>
        <dbReference type="ARBA" id="ARBA00004141"/>
    </source>
</evidence>
<evidence type="ECO:0000256" key="7">
    <source>
        <dbReference type="ARBA" id="ARBA00022847"/>
    </source>
</evidence>
<comment type="catalytic activity">
    <reaction evidence="12">
        <text>K(+)(in) + H(+)(in) = K(+)(out) + H(+)(out)</text>
        <dbReference type="Rhea" id="RHEA:28490"/>
        <dbReference type="ChEBI" id="CHEBI:15378"/>
        <dbReference type="ChEBI" id="CHEBI:29103"/>
    </reaction>
</comment>
<organism evidence="15 16">
    <name type="scientific">Biostraticola tofi</name>
    <dbReference type="NCBI Taxonomy" id="466109"/>
    <lineage>
        <taxon>Bacteria</taxon>
        <taxon>Pseudomonadati</taxon>
        <taxon>Pseudomonadota</taxon>
        <taxon>Gammaproteobacteria</taxon>
        <taxon>Enterobacterales</taxon>
        <taxon>Bruguierivoracaceae</taxon>
        <taxon>Biostraticola</taxon>
    </lineage>
</organism>
<keyword evidence="6 12" id="KW-0812">Transmembrane</keyword>
<comment type="caution">
    <text evidence="15">The sequence shown here is derived from an EMBL/GenBank/DDBJ whole genome shotgun (WGS) entry which is preliminary data.</text>
</comment>
<dbReference type="PANTHER" id="PTHR30540">
    <property type="entry name" value="OSMOTIC STRESS POTASSIUM TRANSPORTER"/>
    <property type="match status" value="1"/>
</dbReference>
<dbReference type="Proteomes" id="UP000295719">
    <property type="component" value="Unassembled WGS sequence"/>
</dbReference>
<evidence type="ECO:0000256" key="3">
    <source>
        <dbReference type="ARBA" id="ARBA00022448"/>
    </source>
</evidence>
<evidence type="ECO:0000313" key="15">
    <source>
        <dbReference type="EMBL" id="TCV95400.1"/>
    </source>
</evidence>
<evidence type="ECO:0000256" key="2">
    <source>
        <dbReference type="ARBA" id="ARBA00007019"/>
    </source>
</evidence>
<evidence type="ECO:0000259" key="13">
    <source>
        <dbReference type="Pfam" id="PF02705"/>
    </source>
</evidence>
<evidence type="ECO:0000259" key="14">
    <source>
        <dbReference type="Pfam" id="PF22776"/>
    </source>
</evidence>
<keyword evidence="5 12" id="KW-0633">Potassium transport</keyword>
<sequence>MGCIDPKHGVILDELFYQYHAYCAPFDGQDQATQRLRPIIQHKEKAMSKERKQSLSAVTLAAIGVVYGDIGTSPLYTLRECLAGHYGFGIAPASVFGFLSLIFWLLILIVSLKYLSFVMRADNAGEGGILTLMSLAGRNTSARATSVLVILGLIGGSFFYGEVVITPAISVMSAMEGLKIAAPSLDRYIVPLSIVVLTLLFVIQKKGTGSVGKLFAPVMLLWFLSLAVLGIRGIMQNPEVLQALNPKWAIAFFAEYKTVSFFALGAVVLSITGVEALYADMGHFGKLPIRIAWFSAVLPSLVLNYFGQGALLLKDPAAIKNPFFLLAPDWALIPLLILATLATVIASQAVISGVFSLTRQAVRLGYLPPMRIIHTSEMESGQIYIPFINWLLFIAVVLVIVSFEHSSNLAAAYGIAVTGTMVLTTVLSCTVALKNWHWNRFLVPVLLLFLLCLDIPMFAANAMKIWSGGWLPLLLGFVMFIVMTTWKSERFRLLRRIHEHGNSLEAMIASLEKSPPVRVTGTAVFMSRAMNIIPFALLHNLKHNKVLHERVVLLTLRTEDAPFVHNVRRVTMEQLSPTFWRVVASYGYKETPDMEEIFHRCGLEGLSCRMMETSFFMSHESLILGKRPWYLLVRGKLFIALSRNALRAPDQFLIPPNRVIELGTQVEI</sequence>
<feature type="transmembrane region" description="Helical" evidence="12">
    <location>
        <begin position="147"/>
        <end position="165"/>
    </location>
</feature>
<feature type="transmembrane region" description="Helical" evidence="12">
    <location>
        <begin position="291"/>
        <end position="313"/>
    </location>
</feature>
<accession>A0A4R3YSE4</accession>
<keyword evidence="16" id="KW-1185">Reference proteome</keyword>
<comment type="subcellular location">
    <subcellularLocation>
        <location evidence="12">Cell membrane</location>
        <topology evidence="12">Multi-pass membrane protein</topology>
    </subcellularLocation>
    <subcellularLocation>
        <location evidence="1">Membrane</location>
        <topology evidence="1">Multi-pass membrane protein</topology>
    </subcellularLocation>
</comment>
<keyword evidence="7 12" id="KW-0769">Symport</keyword>
<feature type="transmembrane region" description="Helical" evidence="12">
    <location>
        <begin position="409"/>
        <end position="429"/>
    </location>
</feature>
<comment type="similarity">
    <text evidence="2 12">Belongs to the HAK/KUP transporter (TC 2.A.72) family.</text>
</comment>
<dbReference type="GO" id="GO:0015293">
    <property type="term" value="F:symporter activity"/>
    <property type="evidence" value="ECO:0007669"/>
    <property type="project" value="UniProtKB-UniRule"/>
</dbReference>
<evidence type="ECO:0000313" key="16">
    <source>
        <dbReference type="Proteomes" id="UP000295719"/>
    </source>
</evidence>
<name>A0A4R3YSE4_9GAMM</name>
<dbReference type="EMBL" id="SMCR01000005">
    <property type="protein sequence ID" value="TCV95400.1"/>
    <property type="molecule type" value="Genomic_DNA"/>
</dbReference>